<dbReference type="NCBIfam" id="NF008967">
    <property type="entry name" value="PRK12313.1"/>
    <property type="match status" value="1"/>
</dbReference>
<evidence type="ECO:0000259" key="11">
    <source>
        <dbReference type="SMART" id="SM00642"/>
    </source>
</evidence>
<evidence type="ECO:0000256" key="2">
    <source>
        <dbReference type="ARBA" id="ARBA00004964"/>
    </source>
</evidence>
<gene>
    <name evidence="12" type="ORF">CCMP2556_LOCUS37807</name>
</gene>
<evidence type="ECO:0000256" key="5">
    <source>
        <dbReference type="ARBA" id="ARBA00022600"/>
    </source>
</evidence>
<protein>
    <recommendedName>
        <fullName evidence="4">1,4-alpha-glucan branching enzyme</fullName>
        <ecNumber evidence="4">2.4.1.18</ecNumber>
    </recommendedName>
</protein>
<keyword evidence="13" id="KW-1185">Reference proteome</keyword>
<keyword evidence="8" id="KW-0119">Carbohydrate metabolism</keyword>
<keyword evidence="5" id="KW-0321">Glycogen metabolism</keyword>
<dbReference type="PANTHER" id="PTHR43651:SF3">
    <property type="entry name" value="1,4-ALPHA-GLUCAN-BRANCHING ENZYME"/>
    <property type="match status" value="1"/>
</dbReference>
<evidence type="ECO:0000256" key="4">
    <source>
        <dbReference type="ARBA" id="ARBA00012541"/>
    </source>
</evidence>
<sequence>MPSLCIASGAPVGGGTASAACAPSNAINLPGGKVAQHVKGLRLVPVALASGAAASRPARRRLALRSRGGERQEEGDFLAGFRLALGSREELLQQELLKAEEDLARLRHQLDKIEKEKESLEDILGSLNREVLEARKTRNADKEALAQLERAVVTAEAQRQEMKERLTKNESSHQEASETQKKQWSMELESEQALRAESEHRWEMLSEELQRQKEELQEEYRRLQAAYHALEEHLDSDLEEALAESKRKATEAVEQVTALEDEKKQLKEEMNSMALKAQKELGEMRGELEKAATLKLEQVEKDLEEAQAGLRDQEALAAEEANLLQEAQEETTKLKEQLMKLEVDRIALEQQFQEDVKKVESEFKSKMFAAEEEAKQAKAGQSKLEGQISALRKEAEERVHLLTNDLKSEKELRVSLEKQLEEDARKVEADLQNKTSAANEEARLLKAEKRKLESQISIVRKEAEESINKLSSDLKSEKELRVSLEKQMEEDAGKVEADLQNKTSAADEARLLKAEKRKLESQISVVRKKAEESINKLSSDLKSEKELRVSLEKQLEEEVNKVEAILQSRTLTVAEETKLLKAEKRKLQSQISVVRKEADERMKLLTNDLDAEQARRATLEKQLKEEVEKGAPGHPALQLTWLEQDRSPDGVPMAIVPVTEWPEGASLGDAEVDALHVAHHAQPRQVLGCHRLKSHESNEEGDLFVFRVWHQSLERDWEAEDLEVLLQLEGVSPPVPMRRRCAWLYEAVLRLPADWIPDEDDAAQAPVGGVLRLPRYQVLIPEQDHPLHDAFGYVGFLLAEVEIDQFQSGHFLHVADALGCHCVCAGGVYGLRFATWAPRAVFVSVVGDWNNWDGRACPMAKRFRAGKDGGFCGLWEIFVPFGELSDVPFGQKYGFKIHTLAGTDLVKMDPYAQEMEVPSDLYHSPVFNASVISSCDDSYRAKPFEWSDEAWMQAREERGQVNTALLQPMAIYEVHLSSFRRGANGELMNYRDMAKQLVEHVKALNFNWVELMALAHHPFQGSWGYQVSGYYSCYSLLGSPDDLKYLINQLHEAKIGVIMDFVPAHFCKDACSFGDFDGTATFEYEDPREGEQRQWGTKVFNFRRNEVRSFLLGAALFWADRYHIDGFRCDAVSSMIYRNFGKSEGEWIRNEHGGDSNLEAVSLLRELNNSMKEFWPGVIMIAEESTAWEGVTSLRPASSSLGFDLKWDLGWMNDTLIYLEEPAWNKPSNHDKLTWRATYMQNERYVVPLSHDEVANMKGSMIEKMGKKENLGFYERVRLLCALYGYQASGCGRPLLFMGQEYGQGREWNCYQSLDWHEGEEPVRRGLCVWLSDLMAVYKCHKPLHMGDDQPHQRQFPVGCKSFEWVENNPGACVIAFCRHWKGERPVMTICNFGSQYHHGYTIGSPYWGGWEVLLNSDDGRYGGRGGGPGNSAWIWSGQARPDCSDSLTLDLPACSCLVLLAPEKFQEFKATRPPAGINTTDLSCADVEYGLAEIGF</sequence>
<dbReference type="InterPro" id="IPR017853">
    <property type="entry name" value="GH"/>
</dbReference>
<dbReference type="SUPFAM" id="SSF81296">
    <property type="entry name" value="E set domains"/>
    <property type="match status" value="1"/>
</dbReference>
<feature type="domain" description="Glycosyl hydrolase family 13 catalytic" evidence="11">
    <location>
        <begin position="973"/>
        <end position="1324"/>
    </location>
</feature>
<dbReference type="InterPro" id="IPR044143">
    <property type="entry name" value="GlgB_N_E_set_prok"/>
</dbReference>
<accession>A0ABP0PP07</accession>
<evidence type="ECO:0000313" key="12">
    <source>
        <dbReference type="EMBL" id="CAK9076729.1"/>
    </source>
</evidence>
<evidence type="ECO:0000256" key="7">
    <source>
        <dbReference type="ARBA" id="ARBA00023056"/>
    </source>
</evidence>
<evidence type="ECO:0000256" key="10">
    <source>
        <dbReference type="SAM" id="MobiDB-lite"/>
    </source>
</evidence>
<dbReference type="InterPro" id="IPR013783">
    <property type="entry name" value="Ig-like_fold"/>
</dbReference>
<keyword evidence="7" id="KW-0320">Glycogen biosynthesis</keyword>
<dbReference type="Gene3D" id="2.60.40.10">
    <property type="entry name" value="Immunoglobulins"/>
    <property type="match status" value="1"/>
</dbReference>
<name>A0ABP0PP07_9DINO</name>
<dbReference type="InterPro" id="IPR014756">
    <property type="entry name" value="Ig_E-set"/>
</dbReference>
<dbReference type="CDD" id="cd02855">
    <property type="entry name" value="E_set_GBE_prok_N"/>
    <property type="match status" value="1"/>
</dbReference>
<dbReference type="PANTHER" id="PTHR43651">
    <property type="entry name" value="1,4-ALPHA-GLUCAN-BRANCHING ENZYME"/>
    <property type="match status" value="1"/>
</dbReference>
<keyword evidence="6" id="KW-0808">Transferase</keyword>
<feature type="region of interest" description="Disordered" evidence="10">
    <location>
        <begin position="159"/>
        <end position="192"/>
    </location>
</feature>
<dbReference type="SUPFAM" id="SSF51445">
    <property type="entry name" value="(Trans)glycosidases"/>
    <property type="match status" value="1"/>
</dbReference>
<dbReference type="NCBIfam" id="TIGR01515">
    <property type="entry name" value="branching_enzym"/>
    <property type="match status" value="1"/>
</dbReference>
<dbReference type="SUPFAM" id="SSF51011">
    <property type="entry name" value="Glycosyl hydrolase domain"/>
    <property type="match status" value="1"/>
</dbReference>
<feature type="coiled-coil region" evidence="9">
    <location>
        <begin position="595"/>
        <end position="629"/>
    </location>
</feature>
<dbReference type="Gene3D" id="2.60.40.1180">
    <property type="entry name" value="Golgi alpha-mannosidase II"/>
    <property type="match status" value="1"/>
</dbReference>
<evidence type="ECO:0000256" key="3">
    <source>
        <dbReference type="ARBA" id="ARBA00009000"/>
    </source>
</evidence>
<dbReference type="EC" id="2.4.1.18" evidence="4"/>
<dbReference type="Gene3D" id="3.20.20.80">
    <property type="entry name" value="Glycosidases"/>
    <property type="match status" value="1"/>
</dbReference>
<comment type="catalytic activity">
    <reaction evidence="1">
        <text>Transfers a segment of a (1-&gt;4)-alpha-D-glucan chain to a primary hydroxy group in a similar glucan chain.</text>
        <dbReference type="EC" id="2.4.1.18"/>
    </reaction>
</comment>
<organism evidence="12 13">
    <name type="scientific">Durusdinium trenchii</name>
    <dbReference type="NCBI Taxonomy" id="1381693"/>
    <lineage>
        <taxon>Eukaryota</taxon>
        <taxon>Sar</taxon>
        <taxon>Alveolata</taxon>
        <taxon>Dinophyceae</taxon>
        <taxon>Suessiales</taxon>
        <taxon>Symbiodiniaceae</taxon>
        <taxon>Durusdinium</taxon>
    </lineage>
</organism>
<evidence type="ECO:0000256" key="9">
    <source>
        <dbReference type="SAM" id="Coils"/>
    </source>
</evidence>
<evidence type="ECO:0000313" key="13">
    <source>
        <dbReference type="Proteomes" id="UP001642484"/>
    </source>
</evidence>
<dbReference type="EMBL" id="CAXAMN010023317">
    <property type="protein sequence ID" value="CAK9076729.1"/>
    <property type="molecule type" value="Genomic_DNA"/>
</dbReference>
<dbReference type="SMART" id="SM00642">
    <property type="entry name" value="Aamy"/>
    <property type="match status" value="1"/>
</dbReference>
<evidence type="ECO:0000256" key="8">
    <source>
        <dbReference type="ARBA" id="ARBA00023277"/>
    </source>
</evidence>
<proteinExistence type="inferred from homology"/>
<evidence type="ECO:0000256" key="6">
    <source>
        <dbReference type="ARBA" id="ARBA00022679"/>
    </source>
</evidence>
<dbReference type="InterPro" id="IPR004193">
    <property type="entry name" value="Glyco_hydro_13_N"/>
</dbReference>
<comment type="similarity">
    <text evidence="3">Belongs to the glycosyl hydrolase 13 family. GlgB subfamily.</text>
</comment>
<feature type="compositionally biased region" description="Basic and acidic residues" evidence="10">
    <location>
        <begin position="159"/>
        <end position="181"/>
    </location>
</feature>
<dbReference type="Pfam" id="PF02922">
    <property type="entry name" value="CBM_48"/>
    <property type="match status" value="1"/>
</dbReference>
<keyword evidence="9" id="KW-0175">Coiled coil</keyword>
<feature type="coiled-coil region" evidence="9">
    <location>
        <begin position="195"/>
        <end position="568"/>
    </location>
</feature>
<comment type="caution">
    <text evidence="12">The sequence shown here is derived from an EMBL/GenBank/DDBJ whole genome shotgun (WGS) entry which is preliminary data.</text>
</comment>
<comment type="pathway">
    <text evidence="2">Glycan biosynthesis; glycogen biosynthesis.</text>
</comment>
<dbReference type="InterPro" id="IPR006047">
    <property type="entry name" value="GH13_cat_dom"/>
</dbReference>
<dbReference type="InterPro" id="IPR006048">
    <property type="entry name" value="A-amylase/branching_C"/>
</dbReference>
<dbReference type="Proteomes" id="UP001642484">
    <property type="component" value="Unassembled WGS sequence"/>
</dbReference>
<dbReference type="CDD" id="cd11322">
    <property type="entry name" value="AmyAc_Glg_BE"/>
    <property type="match status" value="1"/>
</dbReference>
<dbReference type="InterPro" id="IPR006407">
    <property type="entry name" value="GlgB"/>
</dbReference>
<evidence type="ECO:0000256" key="1">
    <source>
        <dbReference type="ARBA" id="ARBA00000826"/>
    </source>
</evidence>
<dbReference type="Pfam" id="PF02806">
    <property type="entry name" value="Alpha-amylase_C"/>
    <property type="match status" value="1"/>
</dbReference>
<dbReference type="InterPro" id="IPR013780">
    <property type="entry name" value="Glyco_hydro_b"/>
</dbReference>
<reference evidence="12 13" key="1">
    <citation type="submission" date="2024-02" db="EMBL/GenBank/DDBJ databases">
        <authorList>
            <person name="Chen Y."/>
            <person name="Shah S."/>
            <person name="Dougan E. K."/>
            <person name="Thang M."/>
            <person name="Chan C."/>
        </authorList>
    </citation>
    <scope>NUCLEOTIDE SEQUENCE [LARGE SCALE GENOMIC DNA]</scope>
</reference>